<dbReference type="PROSITE" id="PS00329">
    <property type="entry name" value="HSP70_2"/>
    <property type="match status" value="1"/>
</dbReference>
<evidence type="ECO:0000313" key="7">
    <source>
        <dbReference type="EMBL" id="SET84144.1"/>
    </source>
</evidence>
<protein>
    <submittedName>
        <fullName evidence="7">Hsp70 protein</fullName>
    </submittedName>
</protein>
<feature type="region of interest" description="Disordered" evidence="6">
    <location>
        <begin position="89"/>
        <end position="114"/>
    </location>
</feature>
<reference evidence="7 8" key="1">
    <citation type="submission" date="2016-10" db="EMBL/GenBank/DDBJ databases">
        <authorList>
            <person name="de Groot N.N."/>
        </authorList>
    </citation>
    <scope>NUCLEOTIDE SEQUENCE [LARGE SCALE GENOMIC DNA]</scope>
    <source>
        <strain evidence="7 8">CGMCC 4.5598</strain>
    </source>
</reference>
<dbReference type="STRING" id="568860.SAMN05421811_104347"/>
<dbReference type="Proteomes" id="UP000199361">
    <property type="component" value="Unassembled WGS sequence"/>
</dbReference>
<evidence type="ECO:0000256" key="1">
    <source>
        <dbReference type="ARBA" id="ARBA00007381"/>
    </source>
</evidence>
<dbReference type="EMBL" id="FOHX01000004">
    <property type="protein sequence ID" value="SET84144.1"/>
    <property type="molecule type" value="Genomic_DNA"/>
</dbReference>
<dbReference type="InterPro" id="IPR013126">
    <property type="entry name" value="Hsp_70_fam"/>
</dbReference>
<dbReference type="GO" id="GO:0005524">
    <property type="term" value="F:ATP binding"/>
    <property type="evidence" value="ECO:0007669"/>
    <property type="project" value="UniProtKB-KW"/>
</dbReference>
<evidence type="ECO:0000256" key="4">
    <source>
        <dbReference type="ARBA" id="ARBA00023016"/>
    </source>
</evidence>
<keyword evidence="2" id="KW-0547">Nucleotide-binding</keyword>
<organism evidence="7 8">
    <name type="scientific">Nonomuraea wenchangensis</name>
    <dbReference type="NCBI Taxonomy" id="568860"/>
    <lineage>
        <taxon>Bacteria</taxon>
        <taxon>Bacillati</taxon>
        <taxon>Actinomycetota</taxon>
        <taxon>Actinomycetes</taxon>
        <taxon>Streptosporangiales</taxon>
        <taxon>Streptosporangiaceae</taxon>
        <taxon>Nonomuraea</taxon>
    </lineage>
</organism>
<keyword evidence="4" id="KW-0346">Stress response</keyword>
<dbReference type="InterPro" id="IPR043129">
    <property type="entry name" value="ATPase_NBD"/>
</dbReference>
<evidence type="ECO:0000256" key="3">
    <source>
        <dbReference type="ARBA" id="ARBA00022840"/>
    </source>
</evidence>
<dbReference type="Pfam" id="PF00012">
    <property type="entry name" value="HSP70"/>
    <property type="match status" value="1"/>
</dbReference>
<keyword evidence="5" id="KW-0143">Chaperone</keyword>
<dbReference type="Gene3D" id="3.30.420.40">
    <property type="match status" value="1"/>
</dbReference>
<keyword evidence="3" id="KW-0067">ATP-binding</keyword>
<dbReference type="InterPro" id="IPR018181">
    <property type="entry name" value="Heat_shock_70_CS"/>
</dbReference>
<dbReference type="SUPFAM" id="SSF53067">
    <property type="entry name" value="Actin-like ATPase domain"/>
    <property type="match status" value="1"/>
</dbReference>
<sequence length="114" mass="11865">MSGALAYGLDRDEENVLVLDLGGGTLDVSLIEAGDGMIVVRATAGDPRMPAVIDLVKELTDKEPYRGADPDEIDANGIVPVSAQDLGTGERRSVTVSSRCASRPTAEALLPAQT</sequence>
<gene>
    <name evidence="7" type="ORF">SAMN05421811_104347</name>
</gene>
<evidence type="ECO:0000256" key="5">
    <source>
        <dbReference type="ARBA" id="ARBA00023186"/>
    </source>
</evidence>
<name>A0A1I0HJQ4_9ACTN</name>
<proteinExistence type="inferred from homology"/>
<evidence type="ECO:0000256" key="6">
    <source>
        <dbReference type="SAM" id="MobiDB-lite"/>
    </source>
</evidence>
<dbReference type="GO" id="GO:0140662">
    <property type="term" value="F:ATP-dependent protein folding chaperone"/>
    <property type="evidence" value="ECO:0007669"/>
    <property type="project" value="InterPro"/>
</dbReference>
<evidence type="ECO:0000313" key="8">
    <source>
        <dbReference type="Proteomes" id="UP000199361"/>
    </source>
</evidence>
<comment type="similarity">
    <text evidence="1">Belongs to the heat shock protein 70 family.</text>
</comment>
<dbReference type="AlphaFoldDB" id="A0A1I0HJQ4"/>
<accession>A0A1I0HJQ4</accession>
<dbReference type="PANTHER" id="PTHR19375">
    <property type="entry name" value="HEAT SHOCK PROTEIN 70KDA"/>
    <property type="match status" value="1"/>
</dbReference>
<keyword evidence="8" id="KW-1185">Reference proteome</keyword>
<evidence type="ECO:0000256" key="2">
    <source>
        <dbReference type="ARBA" id="ARBA00022741"/>
    </source>
</evidence>